<evidence type="ECO:0000313" key="5">
    <source>
        <dbReference type="Proteomes" id="UP001501425"/>
    </source>
</evidence>
<dbReference type="Proteomes" id="UP001501425">
    <property type="component" value="Unassembled WGS sequence"/>
</dbReference>
<dbReference type="Proteomes" id="UP001567571">
    <property type="component" value="Unassembled WGS sequence"/>
</dbReference>
<protein>
    <submittedName>
        <fullName evidence="3">Universal stress protein</fullName>
    </submittedName>
</protein>
<dbReference type="CDD" id="cd00293">
    <property type="entry name" value="USP-like"/>
    <property type="match status" value="1"/>
</dbReference>
<keyword evidence="6" id="KW-1185">Reference proteome</keyword>
<dbReference type="PANTHER" id="PTHR46268">
    <property type="entry name" value="STRESS RESPONSE PROTEIN NHAX"/>
    <property type="match status" value="1"/>
</dbReference>
<evidence type="ECO:0000256" key="1">
    <source>
        <dbReference type="ARBA" id="ARBA00008791"/>
    </source>
</evidence>
<gene>
    <name evidence="4" type="ORF">ABNG02_15920</name>
    <name evidence="3" type="ORF">GCM10008994_13050</name>
</gene>
<dbReference type="InterPro" id="IPR006016">
    <property type="entry name" value="UspA"/>
</dbReference>
<dbReference type="Pfam" id="PF00582">
    <property type="entry name" value="Usp"/>
    <property type="match status" value="1"/>
</dbReference>
<accession>A0AAV3SQH6</accession>
<dbReference type="EMBL" id="BAAADQ010000005">
    <property type="protein sequence ID" value="GAA0539322.1"/>
    <property type="molecule type" value="Genomic_DNA"/>
</dbReference>
<reference evidence="3" key="2">
    <citation type="submission" date="2023-12" db="EMBL/GenBank/DDBJ databases">
        <authorList>
            <person name="Sun Q."/>
            <person name="Inoue M."/>
        </authorList>
    </citation>
    <scope>NUCLEOTIDE SEQUENCE</scope>
    <source>
        <strain evidence="3">JCM 14265</strain>
    </source>
</reference>
<evidence type="ECO:0000313" key="3">
    <source>
        <dbReference type="EMBL" id="GAA0539322.1"/>
    </source>
</evidence>
<evidence type="ECO:0000313" key="6">
    <source>
        <dbReference type="Proteomes" id="UP001567571"/>
    </source>
</evidence>
<comment type="caution">
    <text evidence="3">The sequence shown here is derived from an EMBL/GenBank/DDBJ whole genome shotgun (WGS) entry which is preliminary data.</text>
</comment>
<reference evidence="3" key="1">
    <citation type="journal article" date="2014" name="Int. J. Syst. Evol. Microbiol.">
        <title>Complete genome sequence of Corynebacterium casei LMG S-19264T (=DSM 44701T), isolated from a smear-ripened cheese.</title>
        <authorList>
            <consortium name="US DOE Joint Genome Institute (JGI-PGF)"/>
            <person name="Walter F."/>
            <person name="Albersmeier A."/>
            <person name="Kalinowski J."/>
            <person name="Ruckert C."/>
        </authorList>
    </citation>
    <scope>NUCLEOTIDE SEQUENCE</scope>
    <source>
        <strain evidence="3">JCM 14265</strain>
    </source>
</reference>
<dbReference type="PRINTS" id="PR01438">
    <property type="entry name" value="UNVRSLSTRESS"/>
</dbReference>
<comment type="similarity">
    <text evidence="1">Belongs to the universal stress protein A family.</text>
</comment>
<dbReference type="EMBL" id="JBEDNW010000010">
    <property type="protein sequence ID" value="MEZ3168802.1"/>
    <property type="molecule type" value="Genomic_DNA"/>
</dbReference>
<feature type="domain" description="UspA" evidence="2">
    <location>
        <begin position="1"/>
        <end position="140"/>
    </location>
</feature>
<dbReference type="AlphaFoldDB" id="A0AAV3SQH6"/>
<name>A0AAV3SQH6_9EURY</name>
<dbReference type="InterPro" id="IPR014729">
    <property type="entry name" value="Rossmann-like_a/b/a_fold"/>
</dbReference>
<dbReference type="Gene3D" id="3.40.50.620">
    <property type="entry name" value="HUPs"/>
    <property type="match status" value="1"/>
</dbReference>
<dbReference type="RefSeq" id="WP_343777654.1">
    <property type="nucleotide sequence ID" value="NZ_BAAADQ010000005.1"/>
</dbReference>
<proteinExistence type="inferred from homology"/>
<organism evidence="3 5">
    <name type="scientific">Halorubrum ejinorense</name>
    <dbReference type="NCBI Taxonomy" id="425309"/>
    <lineage>
        <taxon>Archaea</taxon>
        <taxon>Methanobacteriati</taxon>
        <taxon>Methanobacteriota</taxon>
        <taxon>Stenosarchaea group</taxon>
        <taxon>Halobacteria</taxon>
        <taxon>Halobacteriales</taxon>
        <taxon>Haloferacaceae</taxon>
        <taxon>Halorubrum</taxon>
    </lineage>
</organism>
<evidence type="ECO:0000313" key="4">
    <source>
        <dbReference type="EMBL" id="MEZ3168802.1"/>
    </source>
</evidence>
<dbReference type="PANTHER" id="PTHR46268:SF24">
    <property type="entry name" value="UNIVERSAL STRESS PROTEIN"/>
    <property type="match status" value="1"/>
</dbReference>
<dbReference type="InterPro" id="IPR006015">
    <property type="entry name" value="Universal_stress_UspA"/>
</dbReference>
<reference evidence="4 6" key="3">
    <citation type="submission" date="2024-06" db="EMBL/GenBank/DDBJ databases">
        <title>Halorubrum miltondacostae sp. nov., a potential PHA producer isolated from an inland solar saltern in Rio Maior, Portugal.</title>
        <authorList>
            <person name="Albuquerque L."/>
            <person name="Viver T."/>
            <person name="Barroso C."/>
            <person name="Claudino R."/>
            <person name="Galvan M."/>
            <person name="Simoes G."/>
            <person name="Lobo Da Cunha A."/>
            <person name="Egas C."/>
        </authorList>
    </citation>
    <scope>NUCLEOTIDE SEQUENCE [LARGE SCALE GENOMIC DNA]</scope>
    <source>
        <strain evidence="4 6">DSM 18646</strain>
    </source>
</reference>
<sequence>MIDRVLVAMDDSDLAERALRYALDAHGDDAALTVIHVVGGPSPMMGAAVGLALSDDSDEEMRKAAAPVFERAREIAAEHDVTVETVVEVGRPARGILDHAEEFDAVVLGTHSGSLADRLLVGNVAKTVFDRSPVPVTVVR</sequence>
<dbReference type="SUPFAM" id="SSF52402">
    <property type="entry name" value="Adenine nucleotide alpha hydrolases-like"/>
    <property type="match status" value="1"/>
</dbReference>
<evidence type="ECO:0000259" key="2">
    <source>
        <dbReference type="Pfam" id="PF00582"/>
    </source>
</evidence>